<evidence type="ECO:0000313" key="1">
    <source>
        <dbReference type="EMBL" id="MEQ2303717.1"/>
    </source>
</evidence>
<evidence type="ECO:0000313" key="2">
    <source>
        <dbReference type="Proteomes" id="UP001469553"/>
    </source>
</evidence>
<accession>A0ABV0ZBX0</accession>
<proteinExistence type="predicted"/>
<gene>
    <name evidence="1" type="ORF">AMECASPLE_019770</name>
</gene>
<comment type="caution">
    <text evidence="1">The sequence shown here is derived from an EMBL/GenBank/DDBJ whole genome shotgun (WGS) entry which is preliminary data.</text>
</comment>
<reference evidence="1 2" key="1">
    <citation type="submission" date="2021-06" db="EMBL/GenBank/DDBJ databases">
        <authorList>
            <person name="Palmer J.M."/>
        </authorList>
    </citation>
    <scope>NUCLEOTIDE SEQUENCE [LARGE SCALE GENOMIC DNA]</scope>
    <source>
        <strain evidence="1 2">AS_MEX2019</strain>
        <tissue evidence="1">Muscle</tissue>
    </source>
</reference>
<sequence length="146" mass="15612">MNAFILFCFFNASHHSSNSHPYYCILHVFLISCSLNSYTLKAAQRQGGCGGLGCWGVGARCGTSLTLLCSGFLTKDWAPLIQSWAIPALGPGQQTCLSLPDSGPAGSHLIDAATGTNGLQAPESCICNEFYLLNPLWNINEILTQV</sequence>
<protein>
    <submittedName>
        <fullName evidence="1">Uncharacterized protein</fullName>
    </submittedName>
</protein>
<dbReference type="EMBL" id="JAHRIP010058044">
    <property type="protein sequence ID" value="MEQ2303717.1"/>
    <property type="molecule type" value="Genomic_DNA"/>
</dbReference>
<organism evidence="1 2">
    <name type="scientific">Ameca splendens</name>
    <dbReference type="NCBI Taxonomy" id="208324"/>
    <lineage>
        <taxon>Eukaryota</taxon>
        <taxon>Metazoa</taxon>
        <taxon>Chordata</taxon>
        <taxon>Craniata</taxon>
        <taxon>Vertebrata</taxon>
        <taxon>Euteleostomi</taxon>
        <taxon>Actinopterygii</taxon>
        <taxon>Neopterygii</taxon>
        <taxon>Teleostei</taxon>
        <taxon>Neoteleostei</taxon>
        <taxon>Acanthomorphata</taxon>
        <taxon>Ovalentaria</taxon>
        <taxon>Atherinomorphae</taxon>
        <taxon>Cyprinodontiformes</taxon>
        <taxon>Goodeidae</taxon>
        <taxon>Ameca</taxon>
    </lineage>
</organism>
<name>A0ABV0ZBX0_9TELE</name>
<dbReference type="Proteomes" id="UP001469553">
    <property type="component" value="Unassembled WGS sequence"/>
</dbReference>
<keyword evidence="2" id="KW-1185">Reference proteome</keyword>